<keyword evidence="2" id="KW-1185">Reference proteome</keyword>
<accession>A0A9N7TIZ0</accession>
<name>A0A9N7TIZ0_PLEPL</name>
<evidence type="ECO:0000313" key="2">
    <source>
        <dbReference type="Proteomes" id="UP001153269"/>
    </source>
</evidence>
<dbReference type="EMBL" id="CADEAL010000008">
    <property type="protein sequence ID" value="CAB1412588.1"/>
    <property type="molecule type" value="Genomic_DNA"/>
</dbReference>
<proteinExistence type="predicted"/>
<dbReference type="PROSITE" id="PS51257">
    <property type="entry name" value="PROKAR_LIPOPROTEIN"/>
    <property type="match status" value="1"/>
</dbReference>
<evidence type="ECO:0000313" key="1">
    <source>
        <dbReference type="EMBL" id="CAB1412588.1"/>
    </source>
</evidence>
<comment type="caution">
    <text evidence="1">The sequence shown here is derived from an EMBL/GenBank/DDBJ whole genome shotgun (WGS) entry which is preliminary data.</text>
</comment>
<protein>
    <submittedName>
        <fullName evidence="1">Uncharacterized protein</fullName>
    </submittedName>
</protein>
<organism evidence="1 2">
    <name type="scientific">Pleuronectes platessa</name>
    <name type="common">European plaice</name>
    <dbReference type="NCBI Taxonomy" id="8262"/>
    <lineage>
        <taxon>Eukaryota</taxon>
        <taxon>Metazoa</taxon>
        <taxon>Chordata</taxon>
        <taxon>Craniata</taxon>
        <taxon>Vertebrata</taxon>
        <taxon>Euteleostomi</taxon>
        <taxon>Actinopterygii</taxon>
        <taxon>Neopterygii</taxon>
        <taxon>Teleostei</taxon>
        <taxon>Neoteleostei</taxon>
        <taxon>Acanthomorphata</taxon>
        <taxon>Carangaria</taxon>
        <taxon>Pleuronectiformes</taxon>
        <taxon>Pleuronectoidei</taxon>
        <taxon>Pleuronectidae</taxon>
        <taxon>Pleuronectes</taxon>
    </lineage>
</organism>
<gene>
    <name evidence="1" type="ORF">PLEPLA_LOCUS281</name>
</gene>
<sequence>MRPSCHGFPASAAPLRASTSVSFFVYWFAACRLGSCFRPWSSLPPKAGRRRLPGLCTDPDPPAAVHLCRGPCRPMVRFLPCQLIAKFKIEQPRGHLPSPHPTSLQCKTPEPGPWRYLVAAPVCSYPPMSLRSSPVCSPDSCGLLILPCVWLVRCLRLVSGVRSVHVLPLPQLPLPPPCSSDSPPIGMRASQFECGLSRSPARFLMGLRLFAGRRSYHICFLTSRFSLSGLLAPSRDSRHLLRSVCAGDTSLNSVLFSTYPAPPLPPAVPHVGGLGVQVPYNLESTCS</sequence>
<dbReference type="Proteomes" id="UP001153269">
    <property type="component" value="Unassembled WGS sequence"/>
</dbReference>
<reference evidence="1" key="1">
    <citation type="submission" date="2020-03" db="EMBL/GenBank/DDBJ databases">
        <authorList>
            <person name="Weist P."/>
        </authorList>
    </citation>
    <scope>NUCLEOTIDE SEQUENCE</scope>
</reference>
<dbReference type="AlphaFoldDB" id="A0A9N7TIZ0"/>